<dbReference type="OrthoDB" id="5588650at2"/>
<dbReference type="EMBL" id="SMRS01000001">
    <property type="protein sequence ID" value="KAA0876420.1"/>
    <property type="molecule type" value="Genomic_DNA"/>
</dbReference>
<evidence type="ECO:0000256" key="1">
    <source>
        <dbReference type="SAM" id="Phobius"/>
    </source>
</evidence>
<dbReference type="Pfam" id="PF04247">
    <property type="entry name" value="SirB"/>
    <property type="match status" value="1"/>
</dbReference>
<feature type="transmembrane region" description="Helical" evidence="1">
    <location>
        <begin position="67"/>
        <end position="87"/>
    </location>
</feature>
<evidence type="ECO:0000313" key="2">
    <source>
        <dbReference type="EMBL" id="KAA0876420.1"/>
    </source>
</evidence>
<comment type="caution">
    <text evidence="2">The sequence shown here is derived from an EMBL/GenBank/DDBJ whole genome shotgun (WGS) entry which is preliminary data.</text>
</comment>
<dbReference type="RefSeq" id="WP_149389669.1">
    <property type="nucleotide sequence ID" value="NZ_SMRS01000001.1"/>
</dbReference>
<dbReference type="InterPro" id="IPR007360">
    <property type="entry name" value="SirB"/>
</dbReference>
<keyword evidence="3" id="KW-1185">Reference proteome</keyword>
<dbReference type="GO" id="GO:0005886">
    <property type="term" value="C:plasma membrane"/>
    <property type="evidence" value="ECO:0007669"/>
    <property type="project" value="TreeGrafter"/>
</dbReference>
<dbReference type="PIRSF" id="PIRSF005610">
    <property type="entry name" value="SirB"/>
    <property type="match status" value="1"/>
</dbReference>
<dbReference type="AlphaFoldDB" id="A0A5A9W6J4"/>
<protein>
    <submittedName>
        <fullName evidence="2">Regulator SirB</fullName>
    </submittedName>
</protein>
<feature type="transmembrane region" description="Helical" evidence="1">
    <location>
        <begin position="42"/>
        <end position="61"/>
    </location>
</feature>
<dbReference type="PANTHER" id="PTHR39594">
    <property type="entry name" value="PROTEIN YCHQ"/>
    <property type="match status" value="1"/>
</dbReference>
<feature type="transmembrane region" description="Helical" evidence="1">
    <location>
        <begin position="99"/>
        <end position="117"/>
    </location>
</feature>
<sequence length="125" mass="13921">MYMAFKHLHLTFVVLTLGFFLLRALLLLAYPKALKKRLLKILPHVIDTLLILSALGLLGVMQMNPFQVPWVLAKILGLLAYVGFALYAFKWAANTQGRLLGLVLAGASLAYILLVAVQRTPLPFF</sequence>
<accession>A0A5A9W6J4</accession>
<feature type="transmembrane region" description="Helical" evidence="1">
    <location>
        <begin position="12"/>
        <end position="30"/>
    </location>
</feature>
<keyword evidence="1" id="KW-0472">Membrane</keyword>
<gene>
    <name evidence="2" type="ORF">E1H14_01460</name>
</gene>
<reference evidence="2 3" key="1">
    <citation type="submission" date="2019-03" db="EMBL/GenBank/DDBJ databases">
        <title>Nitrincola sp. nov. isolated from an Indian soda lake.</title>
        <authorList>
            <person name="Joshi A."/>
            <person name="Thite S.V."/>
            <person name="Joseph N."/>
            <person name="Dhotre D."/>
            <person name="Moorthy M."/>
            <person name="Shouche Y.S."/>
        </authorList>
    </citation>
    <scope>NUCLEOTIDE SEQUENCE [LARGE SCALE GENOMIC DNA]</scope>
    <source>
        <strain evidence="2 3">MEB193</strain>
    </source>
</reference>
<name>A0A5A9W6J4_9GAMM</name>
<keyword evidence="1" id="KW-0812">Transmembrane</keyword>
<keyword evidence="1" id="KW-1133">Transmembrane helix</keyword>
<evidence type="ECO:0000313" key="3">
    <source>
        <dbReference type="Proteomes" id="UP000325302"/>
    </source>
</evidence>
<organism evidence="2 3">
    <name type="scientific">Nitrincola tapanii</name>
    <dbReference type="NCBI Taxonomy" id="1708751"/>
    <lineage>
        <taxon>Bacteria</taxon>
        <taxon>Pseudomonadati</taxon>
        <taxon>Pseudomonadota</taxon>
        <taxon>Gammaproteobacteria</taxon>
        <taxon>Oceanospirillales</taxon>
        <taxon>Oceanospirillaceae</taxon>
        <taxon>Nitrincola</taxon>
    </lineage>
</organism>
<dbReference type="Proteomes" id="UP000325302">
    <property type="component" value="Unassembled WGS sequence"/>
</dbReference>
<dbReference type="PANTHER" id="PTHR39594:SF1">
    <property type="entry name" value="PROTEIN YCHQ"/>
    <property type="match status" value="1"/>
</dbReference>
<proteinExistence type="predicted"/>